<evidence type="ECO:0000256" key="1">
    <source>
        <dbReference type="ARBA" id="ARBA00004651"/>
    </source>
</evidence>
<evidence type="ECO:0000256" key="7">
    <source>
        <dbReference type="ARBA" id="ARBA00022777"/>
    </source>
</evidence>
<keyword evidence="8" id="KW-0067">ATP-binding</keyword>
<keyword evidence="5 12" id="KW-0812">Transmembrane</keyword>
<evidence type="ECO:0000256" key="6">
    <source>
        <dbReference type="ARBA" id="ARBA00022741"/>
    </source>
</evidence>
<dbReference type="InterPro" id="IPR050640">
    <property type="entry name" value="Bact_2-comp_sensor_kinase"/>
</dbReference>
<feature type="transmembrane region" description="Helical" evidence="12">
    <location>
        <begin position="262"/>
        <end position="284"/>
    </location>
</feature>
<dbReference type="Pfam" id="PF02518">
    <property type="entry name" value="HATPase_c"/>
    <property type="match status" value="1"/>
</dbReference>
<evidence type="ECO:0000313" key="15">
    <source>
        <dbReference type="EMBL" id="TSB47400.1"/>
    </source>
</evidence>
<evidence type="ECO:0000259" key="14">
    <source>
        <dbReference type="Pfam" id="PF06580"/>
    </source>
</evidence>
<evidence type="ECO:0000256" key="2">
    <source>
        <dbReference type="ARBA" id="ARBA00022475"/>
    </source>
</evidence>
<name>A0A554A125_9BACI</name>
<dbReference type="InterPro" id="IPR003594">
    <property type="entry name" value="HATPase_dom"/>
</dbReference>
<evidence type="ECO:0000256" key="10">
    <source>
        <dbReference type="ARBA" id="ARBA00023012"/>
    </source>
</evidence>
<proteinExistence type="predicted"/>
<keyword evidence="6" id="KW-0547">Nucleotide-binding</keyword>
<keyword evidence="2" id="KW-1003">Cell membrane</keyword>
<keyword evidence="16" id="KW-1185">Reference proteome</keyword>
<evidence type="ECO:0000256" key="8">
    <source>
        <dbReference type="ARBA" id="ARBA00022840"/>
    </source>
</evidence>
<gene>
    <name evidence="15" type="ORF">FN960_06595</name>
</gene>
<feature type="transmembrane region" description="Helical" evidence="12">
    <location>
        <begin position="14"/>
        <end position="37"/>
    </location>
</feature>
<evidence type="ECO:0000259" key="13">
    <source>
        <dbReference type="Pfam" id="PF02518"/>
    </source>
</evidence>
<sequence length="554" mass="63907">MASRKMKDDIKRSFIKYAVVIIAVILIVYLLSLYLVFNLTIVHPNQKINEQVASEVQVGFDEYRTGMVALAQDESIRRFLSGEEEPSGVNRILYDFRNQRQMYADFVLVNGEEEIVATSYYDGVEQELNESKRLHPFIQKAAAIGMVEERLTKRIQDVNHDASYVFAIALKDDEKIVGYLLFFLENQLQPLNNQLIFVTDPYDNVIFYNHSFPLSPLGKLHLESDAKLIPHVGDYFYQTQTVIEENQSKVVTLTSINVFRLLLLYGILTMVVSSFIIMTVVWLATPKILKKSLQPFDALVSMISTKNHNQHFQTELMYDEVQMIYEEYKSKINEIQMLVDQNQEIMEKKRLSELKHLEAKFNPHFLFNVLEMIKYETLADPENASTMIIKTAKLMRYNSNFGDTTVPLGKDLDYLEDYFSLQLMRYGKRLEYSISIEPRLSQANIPKLMIQPLIENAIKHNINEVGSLSIELDIQLLEEDTMLIRVSDDGLGIELSRLINIQSIIAGDIQETEHTGLKNTHQLIQLLYGKEYGLEIQTKPKEGTVISLRIPYKG</sequence>
<dbReference type="GO" id="GO:0005886">
    <property type="term" value="C:plasma membrane"/>
    <property type="evidence" value="ECO:0007669"/>
    <property type="project" value="UniProtKB-SubCell"/>
</dbReference>
<dbReference type="PANTHER" id="PTHR34220:SF11">
    <property type="entry name" value="SENSOR PROTEIN KINASE HPTS"/>
    <property type="match status" value="1"/>
</dbReference>
<dbReference type="GO" id="GO:0005524">
    <property type="term" value="F:ATP binding"/>
    <property type="evidence" value="ECO:0007669"/>
    <property type="project" value="UniProtKB-KW"/>
</dbReference>
<evidence type="ECO:0000313" key="16">
    <source>
        <dbReference type="Proteomes" id="UP000318521"/>
    </source>
</evidence>
<keyword evidence="11 12" id="KW-0472">Membrane</keyword>
<organism evidence="15 16">
    <name type="scientific">Alkalicoccobacillus porphyridii</name>
    <dbReference type="NCBI Taxonomy" id="2597270"/>
    <lineage>
        <taxon>Bacteria</taxon>
        <taxon>Bacillati</taxon>
        <taxon>Bacillota</taxon>
        <taxon>Bacilli</taxon>
        <taxon>Bacillales</taxon>
        <taxon>Bacillaceae</taxon>
        <taxon>Alkalicoccobacillus</taxon>
    </lineage>
</organism>
<keyword evidence="9 12" id="KW-1133">Transmembrane helix</keyword>
<dbReference type="InterPro" id="IPR036890">
    <property type="entry name" value="HATPase_C_sf"/>
</dbReference>
<keyword evidence="4" id="KW-0808">Transferase</keyword>
<comment type="caution">
    <text evidence="15">The sequence shown here is derived from an EMBL/GenBank/DDBJ whole genome shotgun (WGS) entry which is preliminary data.</text>
</comment>
<keyword evidence="3" id="KW-0597">Phosphoprotein</keyword>
<dbReference type="PANTHER" id="PTHR34220">
    <property type="entry name" value="SENSOR HISTIDINE KINASE YPDA"/>
    <property type="match status" value="1"/>
</dbReference>
<comment type="subcellular location">
    <subcellularLocation>
        <location evidence="1">Cell membrane</location>
        <topology evidence="1">Multi-pass membrane protein</topology>
    </subcellularLocation>
</comment>
<dbReference type="Gene3D" id="3.30.565.10">
    <property type="entry name" value="Histidine kinase-like ATPase, C-terminal domain"/>
    <property type="match status" value="1"/>
</dbReference>
<feature type="domain" description="Histidine kinase/HSP90-like ATPase" evidence="13">
    <location>
        <begin position="447"/>
        <end position="552"/>
    </location>
</feature>
<dbReference type="EMBL" id="VLXZ01000003">
    <property type="protein sequence ID" value="TSB47400.1"/>
    <property type="molecule type" value="Genomic_DNA"/>
</dbReference>
<dbReference type="AlphaFoldDB" id="A0A554A125"/>
<evidence type="ECO:0000256" key="12">
    <source>
        <dbReference type="SAM" id="Phobius"/>
    </source>
</evidence>
<evidence type="ECO:0000256" key="9">
    <source>
        <dbReference type="ARBA" id="ARBA00022989"/>
    </source>
</evidence>
<dbReference type="InterPro" id="IPR010559">
    <property type="entry name" value="Sig_transdc_His_kin_internal"/>
</dbReference>
<dbReference type="Proteomes" id="UP000318521">
    <property type="component" value="Unassembled WGS sequence"/>
</dbReference>
<dbReference type="Pfam" id="PF06580">
    <property type="entry name" value="His_kinase"/>
    <property type="match status" value="1"/>
</dbReference>
<dbReference type="SUPFAM" id="SSF55874">
    <property type="entry name" value="ATPase domain of HSP90 chaperone/DNA topoisomerase II/histidine kinase"/>
    <property type="match status" value="1"/>
</dbReference>
<evidence type="ECO:0000256" key="4">
    <source>
        <dbReference type="ARBA" id="ARBA00022679"/>
    </source>
</evidence>
<keyword evidence="10" id="KW-0902">Two-component regulatory system</keyword>
<dbReference type="RefSeq" id="WP_143847899.1">
    <property type="nucleotide sequence ID" value="NZ_VLXZ01000003.1"/>
</dbReference>
<accession>A0A554A125</accession>
<keyword evidence="7" id="KW-0418">Kinase</keyword>
<dbReference type="OrthoDB" id="9776552at2"/>
<dbReference type="GO" id="GO:0000155">
    <property type="term" value="F:phosphorelay sensor kinase activity"/>
    <property type="evidence" value="ECO:0007669"/>
    <property type="project" value="InterPro"/>
</dbReference>
<evidence type="ECO:0000256" key="3">
    <source>
        <dbReference type="ARBA" id="ARBA00022553"/>
    </source>
</evidence>
<feature type="domain" description="Signal transduction histidine kinase internal region" evidence="14">
    <location>
        <begin position="352"/>
        <end position="430"/>
    </location>
</feature>
<evidence type="ECO:0000256" key="11">
    <source>
        <dbReference type="ARBA" id="ARBA00023136"/>
    </source>
</evidence>
<protein>
    <submittedName>
        <fullName evidence="15">Uncharacterized protein</fullName>
    </submittedName>
</protein>
<evidence type="ECO:0000256" key="5">
    <source>
        <dbReference type="ARBA" id="ARBA00022692"/>
    </source>
</evidence>
<reference evidence="15 16" key="1">
    <citation type="submission" date="2019-07" db="EMBL/GenBank/DDBJ databases">
        <authorList>
            <person name="Park Y.J."/>
            <person name="Jeong S.E."/>
            <person name="Jung H.S."/>
        </authorList>
    </citation>
    <scope>NUCLEOTIDE SEQUENCE [LARGE SCALE GENOMIC DNA]</scope>
    <source>
        <strain evidence="16">P16(2019)</strain>
    </source>
</reference>